<organism evidence="4">
    <name type="scientific">Bigelowiella natans</name>
    <name type="common">Pedinomonas minutissima</name>
    <name type="synonym">Chlorarachnion sp. (strain CCMP621)</name>
    <dbReference type="NCBI Taxonomy" id="227086"/>
    <lineage>
        <taxon>Eukaryota</taxon>
        <taxon>Sar</taxon>
        <taxon>Rhizaria</taxon>
        <taxon>Cercozoa</taxon>
        <taxon>Chlorarachniophyceae</taxon>
        <taxon>Bigelowiella</taxon>
    </lineage>
</organism>
<evidence type="ECO:0000256" key="1">
    <source>
        <dbReference type="ARBA" id="ARBA00006844"/>
    </source>
</evidence>
<accession>A0A6U3G755</accession>
<reference evidence="4" key="1">
    <citation type="submission" date="2021-01" db="EMBL/GenBank/DDBJ databases">
        <authorList>
            <person name="Corre E."/>
            <person name="Pelletier E."/>
            <person name="Niang G."/>
            <person name="Scheremetjew M."/>
            <person name="Finn R."/>
            <person name="Kale V."/>
            <person name="Holt S."/>
            <person name="Cochrane G."/>
            <person name="Meng A."/>
            <person name="Brown T."/>
            <person name="Cohen L."/>
        </authorList>
    </citation>
    <scope>NUCLEOTIDE SEQUENCE</scope>
    <source>
        <strain evidence="4">CCMP1258.1</strain>
    </source>
</reference>
<dbReference type="EMBL" id="HBHA01001195">
    <property type="protein sequence ID" value="CAD9579086.1"/>
    <property type="molecule type" value="Transcribed_RNA"/>
</dbReference>
<name>A0A6U3G755_BIGNA</name>
<dbReference type="InterPro" id="IPR017904">
    <property type="entry name" value="ADF/Cofilin"/>
</dbReference>
<evidence type="ECO:0000313" key="4">
    <source>
        <dbReference type="EMBL" id="CAD9579086.1"/>
    </source>
</evidence>
<dbReference type="SMART" id="SM00102">
    <property type="entry name" value="ADF"/>
    <property type="match status" value="1"/>
</dbReference>
<gene>
    <name evidence="4" type="ORF">BIGN1055_LOCUS766</name>
</gene>
<dbReference type="PANTHER" id="PTHR11913">
    <property type="entry name" value="COFILIN-RELATED"/>
    <property type="match status" value="1"/>
</dbReference>
<dbReference type="SUPFAM" id="SSF55753">
    <property type="entry name" value="Actin depolymerizing proteins"/>
    <property type="match status" value="1"/>
</dbReference>
<dbReference type="PROSITE" id="PS51263">
    <property type="entry name" value="ADF_H"/>
    <property type="match status" value="1"/>
</dbReference>
<sequence length="148" mass="16740">MSQSSATPTSECKATFKRVKLRGKKKLEWAIFKIDTKTSEIVTDKSGGTGGIDALAEALTNLQPRYAIFDHEFKTKDGRMTSKLHFISFTPENSNQLDRVIYAQSMKPFRDSLTGIFPISFSNKNDMLKHFGSKNAEDEDDDEDEDFD</sequence>
<evidence type="ECO:0000256" key="2">
    <source>
        <dbReference type="ARBA" id="ARBA00023203"/>
    </source>
</evidence>
<protein>
    <recommendedName>
        <fullName evidence="3">ADF-H domain-containing protein</fullName>
    </recommendedName>
</protein>
<dbReference type="GO" id="GO:0030042">
    <property type="term" value="P:actin filament depolymerization"/>
    <property type="evidence" value="ECO:0007669"/>
    <property type="project" value="InterPro"/>
</dbReference>
<dbReference type="Gene3D" id="3.40.20.10">
    <property type="entry name" value="Severin"/>
    <property type="match status" value="1"/>
</dbReference>
<dbReference type="AlphaFoldDB" id="A0A6U3G755"/>
<keyword evidence="2" id="KW-0009">Actin-binding</keyword>
<feature type="domain" description="ADF-H" evidence="3">
    <location>
        <begin position="4"/>
        <end position="137"/>
    </location>
</feature>
<comment type="similarity">
    <text evidence="1">Belongs to the actin-binding proteins ADF family.</text>
</comment>
<dbReference type="GO" id="GO:0015629">
    <property type="term" value="C:actin cytoskeleton"/>
    <property type="evidence" value="ECO:0007669"/>
    <property type="project" value="InterPro"/>
</dbReference>
<evidence type="ECO:0000259" key="3">
    <source>
        <dbReference type="PROSITE" id="PS51263"/>
    </source>
</evidence>
<dbReference type="InterPro" id="IPR029006">
    <property type="entry name" value="ADF-H/Gelsolin-like_dom_sf"/>
</dbReference>
<dbReference type="GO" id="GO:0003779">
    <property type="term" value="F:actin binding"/>
    <property type="evidence" value="ECO:0007669"/>
    <property type="project" value="UniProtKB-KW"/>
</dbReference>
<dbReference type="InterPro" id="IPR002108">
    <property type="entry name" value="ADF-H"/>
</dbReference>
<proteinExistence type="inferred from homology"/>
<dbReference type="Pfam" id="PF00241">
    <property type="entry name" value="Cofilin_ADF"/>
    <property type="match status" value="1"/>
</dbReference>